<proteinExistence type="predicted"/>
<name>A0A2I0VX44_9ASPA</name>
<accession>A0A2I0VX44</accession>
<dbReference type="Proteomes" id="UP000233837">
    <property type="component" value="Unassembled WGS sequence"/>
</dbReference>
<dbReference type="EMBL" id="KZ503159">
    <property type="protein sequence ID" value="PKU67982.1"/>
    <property type="molecule type" value="Genomic_DNA"/>
</dbReference>
<reference evidence="1 2" key="2">
    <citation type="journal article" date="2017" name="Nature">
        <title>The Apostasia genome and the evolution of orchids.</title>
        <authorList>
            <person name="Zhang G.Q."/>
            <person name="Liu K.W."/>
            <person name="Li Z."/>
            <person name="Lohaus R."/>
            <person name="Hsiao Y.Y."/>
            <person name="Niu S.C."/>
            <person name="Wang J.Y."/>
            <person name="Lin Y.C."/>
            <person name="Xu Q."/>
            <person name="Chen L.J."/>
            <person name="Yoshida K."/>
            <person name="Fujiwara S."/>
            <person name="Wang Z.W."/>
            <person name="Zhang Y.Q."/>
            <person name="Mitsuda N."/>
            <person name="Wang M."/>
            <person name="Liu G.H."/>
            <person name="Pecoraro L."/>
            <person name="Huang H.X."/>
            <person name="Xiao X.J."/>
            <person name="Lin M."/>
            <person name="Wu X.Y."/>
            <person name="Wu W.L."/>
            <person name="Chen Y.Y."/>
            <person name="Chang S.B."/>
            <person name="Sakamoto S."/>
            <person name="Ohme-Takagi M."/>
            <person name="Yagi M."/>
            <person name="Zeng S.J."/>
            <person name="Shen C.Y."/>
            <person name="Yeh C.M."/>
            <person name="Luo Y.B."/>
            <person name="Tsai W.C."/>
            <person name="Van de Peer Y."/>
            <person name="Liu Z.J."/>
        </authorList>
    </citation>
    <scope>NUCLEOTIDE SEQUENCE [LARGE SCALE GENOMIC DNA]</scope>
    <source>
        <tissue evidence="1">The whole plant</tissue>
    </source>
</reference>
<protein>
    <submittedName>
        <fullName evidence="1">Uncharacterized protein</fullName>
    </submittedName>
</protein>
<keyword evidence="2" id="KW-1185">Reference proteome</keyword>
<gene>
    <name evidence="1" type="ORF">MA16_Dca007017</name>
</gene>
<evidence type="ECO:0000313" key="2">
    <source>
        <dbReference type="Proteomes" id="UP000233837"/>
    </source>
</evidence>
<sequence>MVEKGEIFCPKKVVVTSSIILIYIRKLGDENIEMKIEVMDGDLGFKEGGSSNAKKKGFKQLKGPHDQTANWNQLKIRSTRSPWTKQPMAIDNDPSVRLGLLPPLTK</sequence>
<reference evidence="1 2" key="1">
    <citation type="journal article" date="2016" name="Sci. Rep.">
        <title>The Dendrobium catenatum Lindl. genome sequence provides insights into polysaccharide synthase, floral development and adaptive evolution.</title>
        <authorList>
            <person name="Zhang G.Q."/>
            <person name="Xu Q."/>
            <person name="Bian C."/>
            <person name="Tsai W.C."/>
            <person name="Yeh C.M."/>
            <person name="Liu K.W."/>
            <person name="Yoshida K."/>
            <person name="Zhang L.S."/>
            <person name="Chang S.B."/>
            <person name="Chen F."/>
            <person name="Shi Y."/>
            <person name="Su Y.Y."/>
            <person name="Zhang Y.Q."/>
            <person name="Chen L.J."/>
            <person name="Yin Y."/>
            <person name="Lin M."/>
            <person name="Huang H."/>
            <person name="Deng H."/>
            <person name="Wang Z.W."/>
            <person name="Zhu S.L."/>
            <person name="Zhao X."/>
            <person name="Deng C."/>
            <person name="Niu S.C."/>
            <person name="Huang J."/>
            <person name="Wang M."/>
            <person name="Liu G.H."/>
            <person name="Yang H.J."/>
            <person name="Xiao X.J."/>
            <person name="Hsiao Y.Y."/>
            <person name="Wu W.L."/>
            <person name="Chen Y.Y."/>
            <person name="Mitsuda N."/>
            <person name="Ohme-Takagi M."/>
            <person name="Luo Y.B."/>
            <person name="Van de Peer Y."/>
            <person name="Liu Z.J."/>
        </authorList>
    </citation>
    <scope>NUCLEOTIDE SEQUENCE [LARGE SCALE GENOMIC DNA]</scope>
    <source>
        <tissue evidence="1">The whole plant</tissue>
    </source>
</reference>
<evidence type="ECO:0000313" key="1">
    <source>
        <dbReference type="EMBL" id="PKU67982.1"/>
    </source>
</evidence>
<organism evidence="1 2">
    <name type="scientific">Dendrobium catenatum</name>
    <dbReference type="NCBI Taxonomy" id="906689"/>
    <lineage>
        <taxon>Eukaryota</taxon>
        <taxon>Viridiplantae</taxon>
        <taxon>Streptophyta</taxon>
        <taxon>Embryophyta</taxon>
        <taxon>Tracheophyta</taxon>
        <taxon>Spermatophyta</taxon>
        <taxon>Magnoliopsida</taxon>
        <taxon>Liliopsida</taxon>
        <taxon>Asparagales</taxon>
        <taxon>Orchidaceae</taxon>
        <taxon>Epidendroideae</taxon>
        <taxon>Malaxideae</taxon>
        <taxon>Dendrobiinae</taxon>
        <taxon>Dendrobium</taxon>
    </lineage>
</organism>
<dbReference type="AlphaFoldDB" id="A0A2I0VX44"/>